<dbReference type="SMART" id="SM00086">
    <property type="entry name" value="PAC"/>
    <property type="match status" value="1"/>
</dbReference>
<dbReference type="Pfam" id="PF02518">
    <property type="entry name" value="HATPase_c"/>
    <property type="match status" value="1"/>
</dbReference>
<dbReference type="SUPFAM" id="SSF52172">
    <property type="entry name" value="CheY-like"/>
    <property type="match status" value="1"/>
</dbReference>
<dbReference type="InterPro" id="IPR036097">
    <property type="entry name" value="HisK_dim/P_sf"/>
</dbReference>
<evidence type="ECO:0000256" key="11">
    <source>
        <dbReference type="ARBA" id="ARBA00023012"/>
    </source>
</evidence>
<accession>A0AAF0I4R9</accession>
<keyword evidence="8" id="KW-0418">Kinase</keyword>
<evidence type="ECO:0000313" key="19">
    <source>
        <dbReference type="EMBL" id="WED66645.1"/>
    </source>
</evidence>
<name>A0AAF0I4R9_9BACT</name>
<keyword evidence="11" id="KW-0902">Two-component regulatory system</keyword>
<evidence type="ECO:0000256" key="9">
    <source>
        <dbReference type="ARBA" id="ARBA00022840"/>
    </source>
</evidence>
<dbReference type="FunFam" id="3.30.565.10:FF:000010">
    <property type="entry name" value="Sensor histidine kinase RcsC"/>
    <property type="match status" value="1"/>
</dbReference>
<feature type="transmembrane region" description="Helical" evidence="15">
    <location>
        <begin position="39"/>
        <end position="60"/>
    </location>
</feature>
<evidence type="ECO:0000256" key="7">
    <source>
        <dbReference type="ARBA" id="ARBA00022741"/>
    </source>
</evidence>
<protein>
    <recommendedName>
        <fullName evidence="3">histidine kinase</fullName>
        <ecNumber evidence="3">2.7.13.3</ecNumber>
    </recommendedName>
</protein>
<feature type="transmembrane region" description="Helical" evidence="15">
    <location>
        <begin position="298"/>
        <end position="319"/>
    </location>
</feature>
<evidence type="ECO:0000256" key="8">
    <source>
        <dbReference type="ARBA" id="ARBA00022777"/>
    </source>
</evidence>
<keyword evidence="20" id="KW-1185">Reference proteome</keyword>
<evidence type="ECO:0000259" key="16">
    <source>
        <dbReference type="PROSITE" id="PS50109"/>
    </source>
</evidence>
<keyword evidence="5" id="KW-0808">Transferase</keyword>
<dbReference type="InterPro" id="IPR004358">
    <property type="entry name" value="Sig_transdc_His_kin-like_C"/>
</dbReference>
<dbReference type="CDD" id="cd16922">
    <property type="entry name" value="HATPase_EvgS-ArcB-TorS-like"/>
    <property type="match status" value="1"/>
</dbReference>
<dbReference type="Gene3D" id="3.40.50.2300">
    <property type="match status" value="1"/>
</dbReference>
<evidence type="ECO:0000256" key="15">
    <source>
        <dbReference type="SAM" id="Phobius"/>
    </source>
</evidence>
<dbReference type="SMART" id="SM00387">
    <property type="entry name" value="HATPase_c"/>
    <property type="match status" value="1"/>
</dbReference>
<dbReference type="InterPro" id="IPR013655">
    <property type="entry name" value="PAS_fold_3"/>
</dbReference>
<evidence type="ECO:0000256" key="2">
    <source>
        <dbReference type="ARBA" id="ARBA00004370"/>
    </source>
</evidence>
<dbReference type="Gene3D" id="3.30.565.10">
    <property type="entry name" value="Histidine kinase-like ATPase, C-terminal domain"/>
    <property type="match status" value="1"/>
</dbReference>
<dbReference type="PROSITE" id="PS50110">
    <property type="entry name" value="RESPONSE_REGULATORY"/>
    <property type="match status" value="1"/>
</dbReference>
<dbReference type="AlphaFoldDB" id="A0AAF0I4R9"/>
<dbReference type="RefSeq" id="WP_330932299.1">
    <property type="nucleotide sequence ID" value="NZ_CP119075.1"/>
</dbReference>
<dbReference type="InterPro" id="IPR003594">
    <property type="entry name" value="HATPase_dom"/>
</dbReference>
<evidence type="ECO:0000313" key="20">
    <source>
        <dbReference type="Proteomes" id="UP001218638"/>
    </source>
</evidence>
<dbReference type="CDD" id="cd17546">
    <property type="entry name" value="REC_hyHK_CKI1_RcsC-like"/>
    <property type="match status" value="1"/>
</dbReference>
<evidence type="ECO:0000256" key="4">
    <source>
        <dbReference type="ARBA" id="ARBA00022553"/>
    </source>
</evidence>
<feature type="modified residue" description="4-aspartylphosphate" evidence="13">
    <location>
        <position position="787"/>
    </location>
</feature>
<feature type="domain" description="Response regulatory" evidence="17">
    <location>
        <begin position="738"/>
        <end position="858"/>
    </location>
</feature>
<evidence type="ECO:0000256" key="12">
    <source>
        <dbReference type="ARBA" id="ARBA00023136"/>
    </source>
</evidence>
<feature type="domain" description="Histidine kinase" evidence="16">
    <location>
        <begin position="493"/>
        <end position="716"/>
    </location>
</feature>
<evidence type="ECO:0000259" key="18">
    <source>
        <dbReference type="PROSITE" id="PS50113"/>
    </source>
</evidence>
<dbReference type="Pfam" id="PF00512">
    <property type="entry name" value="HisKA"/>
    <property type="match status" value="1"/>
</dbReference>
<comment type="catalytic activity">
    <reaction evidence="1">
        <text>ATP + protein L-histidine = ADP + protein N-phospho-L-histidine.</text>
        <dbReference type="EC" id="2.7.13.3"/>
    </reaction>
</comment>
<dbReference type="SUPFAM" id="SSF47384">
    <property type="entry name" value="Homodimeric domain of signal transducing histidine kinase"/>
    <property type="match status" value="1"/>
</dbReference>
<comment type="subcellular location">
    <subcellularLocation>
        <location evidence="2">Membrane</location>
    </subcellularLocation>
</comment>
<dbReference type="PROSITE" id="PS50113">
    <property type="entry name" value="PAC"/>
    <property type="match status" value="1"/>
</dbReference>
<dbReference type="PANTHER" id="PTHR45339">
    <property type="entry name" value="HYBRID SIGNAL TRANSDUCTION HISTIDINE KINASE J"/>
    <property type="match status" value="1"/>
</dbReference>
<dbReference type="EMBL" id="CP119075">
    <property type="protein sequence ID" value="WED66645.1"/>
    <property type="molecule type" value="Genomic_DNA"/>
</dbReference>
<dbReference type="GO" id="GO:0000155">
    <property type="term" value="F:phosphorelay sensor kinase activity"/>
    <property type="evidence" value="ECO:0007669"/>
    <property type="project" value="InterPro"/>
</dbReference>
<dbReference type="Pfam" id="PF08447">
    <property type="entry name" value="PAS_3"/>
    <property type="match status" value="1"/>
</dbReference>
<proteinExistence type="predicted"/>
<dbReference type="InterPro" id="IPR036890">
    <property type="entry name" value="HATPase_C_sf"/>
</dbReference>
<dbReference type="SUPFAM" id="SSF55785">
    <property type="entry name" value="PYP-like sensor domain (PAS domain)"/>
    <property type="match status" value="1"/>
</dbReference>
<dbReference type="Gene3D" id="1.10.287.130">
    <property type="match status" value="1"/>
</dbReference>
<evidence type="ECO:0000256" key="6">
    <source>
        <dbReference type="ARBA" id="ARBA00022692"/>
    </source>
</evidence>
<dbReference type="EC" id="2.7.13.3" evidence="3"/>
<dbReference type="InterPro" id="IPR005467">
    <property type="entry name" value="His_kinase_dom"/>
</dbReference>
<dbReference type="InterPro" id="IPR001610">
    <property type="entry name" value="PAC"/>
</dbReference>
<evidence type="ECO:0000256" key="1">
    <source>
        <dbReference type="ARBA" id="ARBA00000085"/>
    </source>
</evidence>
<keyword evidence="10 15" id="KW-1133">Transmembrane helix</keyword>
<keyword evidence="9 19" id="KW-0067">ATP-binding</keyword>
<dbReference type="SUPFAM" id="SSF55874">
    <property type="entry name" value="ATPase domain of HSP90 chaperone/DNA topoisomerase II/histidine kinase"/>
    <property type="match status" value="1"/>
</dbReference>
<evidence type="ECO:0000259" key="17">
    <source>
        <dbReference type="PROSITE" id="PS50110"/>
    </source>
</evidence>
<dbReference type="GO" id="GO:0016020">
    <property type="term" value="C:membrane"/>
    <property type="evidence" value="ECO:0007669"/>
    <property type="project" value="UniProtKB-SubCell"/>
</dbReference>
<keyword evidence="12 15" id="KW-0472">Membrane</keyword>
<feature type="transmembrane region" description="Helical" evidence="15">
    <location>
        <begin position="221"/>
        <end position="242"/>
    </location>
</feature>
<dbReference type="CDD" id="cd00082">
    <property type="entry name" value="HisKA"/>
    <property type="match status" value="1"/>
</dbReference>
<dbReference type="InterPro" id="IPR000014">
    <property type="entry name" value="PAS"/>
</dbReference>
<dbReference type="PRINTS" id="PR00344">
    <property type="entry name" value="BCTRLSENSOR"/>
</dbReference>
<organism evidence="19 20">
    <name type="scientific">Synoicihabitans lomoniglobus</name>
    <dbReference type="NCBI Taxonomy" id="2909285"/>
    <lineage>
        <taxon>Bacteria</taxon>
        <taxon>Pseudomonadati</taxon>
        <taxon>Verrucomicrobiota</taxon>
        <taxon>Opitutia</taxon>
        <taxon>Opitutales</taxon>
        <taxon>Opitutaceae</taxon>
        <taxon>Synoicihabitans</taxon>
    </lineage>
</organism>
<gene>
    <name evidence="19" type="ORF">PXH66_07250</name>
</gene>
<dbReference type="Gene3D" id="3.30.450.20">
    <property type="entry name" value="PAS domain"/>
    <property type="match status" value="1"/>
</dbReference>
<feature type="transmembrane region" description="Helical" evidence="15">
    <location>
        <begin position="249"/>
        <end position="278"/>
    </location>
</feature>
<keyword evidence="6 15" id="KW-0812">Transmembrane</keyword>
<dbReference type="PANTHER" id="PTHR45339:SF1">
    <property type="entry name" value="HYBRID SIGNAL TRANSDUCTION HISTIDINE KINASE J"/>
    <property type="match status" value="1"/>
</dbReference>
<dbReference type="FunFam" id="1.10.287.130:FF:000004">
    <property type="entry name" value="Ethylene receptor 1"/>
    <property type="match status" value="1"/>
</dbReference>
<dbReference type="GO" id="GO:0005524">
    <property type="term" value="F:ATP binding"/>
    <property type="evidence" value="ECO:0007669"/>
    <property type="project" value="UniProtKB-KW"/>
</dbReference>
<feature type="transmembrane region" description="Helical" evidence="15">
    <location>
        <begin position="193"/>
        <end position="215"/>
    </location>
</feature>
<feature type="compositionally biased region" description="Low complexity" evidence="14">
    <location>
        <begin position="10"/>
        <end position="20"/>
    </location>
</feature>
<keyword evidence="7" id="KW-0547">Nucleotide-binding</keyword>
<reference evidence="19" key="1">
    <citation type="submission" date="2023-03" db="EMBL/GenBank/DDBJ databases">
        <title>Lomoglobus Profundus gen. nov., sp. nov., a novel member of the phylum Verrucomicrobia, isolated from deep-marine sediment of South China Sea.</title>
        <authorList>
            <person name="Ahmad T."/>
            <person name="Ishaq S.E."/>
            <person name="Wang F."/>
        </authorList>
    </citation>
    <scope>NUCLEOTIDE SEQUENCE</scope>
    <source>
        <strain evidence="19">LMO-M01</strain>
    </source>
</reference>
<evidence type="ECO:0000256" key="5">
    <source>
        <dbReference type="ARBA" id="ARBA00022679"/>
    </source>
</evidence>
<dbReference type="InterPro" id="IPR003661">
    <property type="entry name" value="HisK_dim/P_dom"/>
</dbReference>
<feature type="region of interest" description="Disordered" evidence="14">
    <location>
        <begin position="1"/>
        <end position="20"/>
    </location>
</feature>
<evidence type="ECO:0000256" key="10">
    <source>
        <dbReference type="ARBA" id="ARBA00022989"/>
    </source>
</evidence>
<dbReference type="PROSITE" id="PS50109">
    <property type="entry name" value="HIS_KIN"/>
    <property type="match status" value="1"/>
</dbReference>
<keyword evidence="4 13" id="KW-0597">Phosphoprotein</keyword>
<dbReference type="CDD" id="cd00130">
    <property type="entry name" value="PAS"/>
    <property type="match status" value="1"/>
</dbReference>
<dbReference type="Pfam" id="PF00072">
    <property type="entry name" value="Response_reg"/>
    <property type="match status" value="1"/>
</dbReference>
<evidence type="ECO:0000256" key="13">
    <source>
        <dbReference type="PROSITE-ProRule" id="PRU00169"/>
    </source>
</evidence>
<dbReference type="InterPro" id="IPR001789">
    <property type="entry name" value="Sig_transdc_resp-reg_receiver"/>
</dbReference>
<dbReference type="Proteomes" id="UP001218638">
    <property type="component" value="Chromosome"/>
</dbReference>
<dbReference type="SMART" id="SM00388">
    <property type="entry name" value="HisKA"/>
    <property type="match status" value="1"/>
</dbReference>
<sequence length="867" mass="94896">MNLSFTVLNSTSDSPATSPSALDASERAEFNLKAFADGAAFHAGLAILLVVSAFVAMRLISLPPTNITVIWLPAGIALLALRSGRGWQCVPTIALSHWLIIAIANDYAILSFRPWSLLMVAANTLHPALAAIAWQRWVAGCPFVQPRGFLRFVFGVAILPAILTSWIIPLVIKSAGFLPGVTAVEFLTRVASITLSSALGVFLVVPIVSAPWFGGMARSRVHIIASHLANACTALFISIIGFHVTPTGLFLAIPFAFASAVACGARGLGIGLLLFFGYGLSVTAEGIGPFGAMRADPVLNLFELGTAVLCLGVPAYLAGLTLNRLQSHRTELEAIISARTRDLRASEERYRLGMNAVSEGVFDWNNGVATSRFNRAIRRKLGHVLRQRGTGWTPVWRAMHPEDRTLLKPIVQEFMFGAVESFNLESRLRTRSGEWCWFRARGQVIERDTKGRAHRIVGTFSDVNEEKQRSLDLTAQRDQADTRERAKDTFLANMSHEIRTPMHAMLGFARVLDSSPLDERQRECVDAILSSGDILMDLLNDLLDLSRIEAGAIELEPAPCLLDEIARGAARLFEAEVSRKKLRFSLNLDLTDQPYLKLDRLRVHQVMTNLLSNAVKFTAAGSVEMNVSARRRTDSANQWDIRIEVLDTGIGIAAAHIHRLFNPFAQADGSITRKFGGTGLGLAISKRLCGLMDGDITVTSTPGRGSVFIATLQATETDPPAPPQEEIERDDAHLANLSVLVVEDNRLNRRLAGMLLQKQGHRAEFAHNGAEAVDLLVNHQFDLILMDLQMPELDGFGATEKIRARERLLGAGRRTPIVALTANAGGEERTRCFEVGMDDYLTKPLNLKTFRSTLSRVLREAAARAET</sequence>
<feature type="domain" description="PAC" evidence="18">
    <location>
        <begin position="422"/>
        <end position="475"/>
    </location>
</feature>
<dbReference type="InterPro" id="IPR011006">
    <property type="entry name" value="CheY-like_superfamily"/>
</dbReference>
<evidence type="ECO:0000256" key="14">
    <source>
        <dbReference type="SAM" id="MobiDB-lite"/>
    </source>
</evidence>
<evidence type="ECO:0000256" key="3">
    <source>
        <dbReference type="ARBA" id="ARBA00012438"/>
    </source>
</evidence>
<dbReference type="KEGG" id="slom:PXH66_07250"/>
<dbReference type="InterPro" id="IPR000700">
    <property type="entry name" value="PAS-assoc_C"/>
</dbReference>
<dbReference type="InterPro" id="IPR035965">
    <property type="entry name" value="PAS-like_dom_sf"/>
</dbReference>
<dbReference type="SMART" id="SM00448">
    <property type="entry name" value="REC"/>
    <property type="match status" value="1"/>
</dbReference>
<feature type="transmembrane region" description="Helical" evidence="15">
    <location>
        <begin position="149"/>
        <end position="172"/>
    </location>
</feature>